<accession>A0A9W8MVK7</accession>
<dbReference type="AlphaFoldDB" id="A0A9W8MVK7"/>
<name>A0A9W8MVK7_9AGAR</name>
<feature type="compositionally biased region" description="Low complexity" evidence="1">
    <location>
        <begin position="1"/>
        <end position="18"/>
    </location>
</feature>
<keyword evidence="3" id="KW-1185">Reference proteome</keyword>
<organism evidence="2 3">
    <name type="scientific">Agrocybe chaxingu</name>
    <dbReference type="NCBI Taxonomy" id="84603"/>
    <lineage>
        <taxon>Eukaryota</taxon>
        <taxon>Fungi</taxon>
        <taxon>Dikarya</taxon>
        <taxon>Basidiomycota</taxon>
        <taxon>Agaricomycotina</taxon>
        <taxon>Agaricomycetes</taxon>
        <taxon>Agaricomycetidae</taxon>
        <taxon>Agaricales</taxon>
        <taxon>Agaricineae</taxon>
        <taxon>Strophariaceae</taxon>
        <taxon>Agrocybe</taxon>
    </lineage>
</organism>
<evidence type="ECO:0000313" key="2">
    <source>
        <dbReference type="EMBL" id="KAJ3505674.1"/>
    </source>
</evidence>
<comment type="caution">
    <text evidence="2">The sequence shown here is derived from an EMBL/GenBank/DDBJ whole genome shotgun (WGS) entry which is preliminary data.</text>
</comment>
<gene>
    <name evidence="2" type="ORF">NLJ89_g7289</name>
</gene>
<dbReference type="EMBL" id="JANKHO010000855">
    <property type="protein sequence ID" value="KAJ3505674.1"/>
    <property type="molecule type" value="Genomic_DNA"/>
</dbReference>
<feature type="region of interest" description="Disordered" evidence="1">
    <location>
        <begin position="1"/>
        <end position="24"/>
    </location>
</feature>
<proteinExistence type="predicted"/>
<sequence length="177" mass="19107">MLRSPSRSSSTPGTTGSSPKKHRLGMAGVANLFIRMRRLEGRSKTSSAKHNHIVVDSGEPQTHPTIANNVKEEQQIAVEFTENYVCAGGVNVATLVRATRTELLGRVEGLGANTLADEQWACTISGPKPAHNGTYKVQVRYTAAATKSVARDPHRPVAMDKAKGIPGLMTIVRRNDH</sequence>
<dbReference type="OrthoDB" id="3261081at2759"/>
<reference evidence="2" key="1">
    <citation type="submission" date="2022-07" db="EMBL/GenBank/DDBJ databases">
        <title>Genome Sequence of Agrocybe chaxingu.</title>
        <authorList>
            <person name="Buettner E."/>
        </authorList>
    </citation>
    <scope>NUCLEOTIDE SEQUENCE</scope>
    <source>
        <strain evidence="2">MP-N11</strain>
    </source>
</reference>
<protein>
    <submittedName>
        <fullName evidence="2">Uncharacterized protein</fullName>
    </submittedName>
</protein>
<evidence type="ECO:0000256" key="1">
    <source>
        <dbReference type="SAM" id="MobiDB-lite"/>
    </source>
</evidence>
<dbReference type="Proteomes" id="UP001148786">
    <property type="component" value="Unassembled WGS sequence"/>
</dbReference>
<evidence type="ECO:0000313" key="3">
    <source>
        <dbReference type="Proteomes" id="UP001148786"/>
    </source>
</evidence>